<reference evidence="3" key="1">
    <citation type="journal article" date="2019" name="Int. J. Syst. Evol. Microbiol.">
        <title>The Global Catalogue of Microorganisms (GCM) 10K type strain sequencing project: providing services to taxonomists for standard genome sequencing and annotation.</title>
        <authorList>
            <consortium name="The Broad Institute Genomics Platform"/>
            <consortium name="The Broad Institute Genome Sequencing Center for Infectious Disease"/>
            <person name="Wu L."/>
            <person name="Ma J."/>
        </authorList>
    </citation>
    <scope>NUCLEOTIDE SEQUENCE [LARGE SCALE GENOMIC DNA]</scope>
    <source>
        <strain evidence="3">CCM 8689</strain>
    </source>
</reference>
<evidence type="ECO:0000313" key="3">
    <source>
        <dbReference type="Proteomes" id="UP001595792"/>
    </source>
</evidence>
<proteinExistence type="predicted"/>
<comment type="caution">
    <text evidence="2">The sequence shown here is derived from an EMBL/GenBank/DDBJ whole genome shotgun (WGS) entry which is preliminary data.</text>
</comment>
<feature type="signal peptide" evidence="1">
    <location>
        <begin position="1"/>
        <end position="19"/>
    </location>
</feature>
<organism evidence="2 3">
    <name type="scientific">Pedobacter jamesrossensis</name>
    <dbReference type="NCBI Taxonomy" id="1908238"/>
    <lineage>
        <taxon>Bacteria</taxon>
        <taxon>Pseudomonadati</taxon>
        <taxon>Bacteroidota</taxon>
        <taxon>Sphingobacteriia</taxon>
        <taxon>Sphingobacteriales</taxon>
        <taxon>Sphingobacteriaceae</taxon>
        <taxon>Pedobacter</taxon>
    </lineage>
</organism>
<evidence type="ECO:0000256" key="1">
    <source>
        <dbReference type="SAM" id="SignalP"/>
    </source>
</evidence>
<protein>
    <submittedName>
        <fullName evidence="2">Uncharacterized protein</fullName>
    </submittedName>
</protein>
<evidence type="ECO:0000313" key="2">
    <source>
        <dbReference type="EMBL" id="MFC4198122.1"/>
    </source>
</evidence>
<feature type="chain" id="PRO_5045141400" evidence="1">
    <location>
        <begin position="20"/>
        <end position="145"/>
    </location>
</feature>
<dbReference type="EMBL" id="JBHSBY010000134">
    <property type="protein sequence ID" value="MFC4198122.1"/>
    <property type="molecule type" value="Genomic_DNA"/>
</dbReference>
<dbReference type="Proteomes" id="UP001595792">
    <property type="component" value="Unassembled WGS sequence"/>
</dbReference>
<keyword evidence="3" id="KW-1185">Reference proteome</keyword>
<dbReference type="RefSeq" id="WP_378961936.1">
    <property type="nucleotide sequence ID" value="NZ_JBHRXC010000016.1"/>
</dbReference>
<gene>
    <name evidence="2" type="ORF">ACFOUY_15560</name>
</gene>
<accession>A0ABV8NPH3</accession>
<name>A0ABV8NPH3_9SPHI</name>
<sequence length="145" mass="16938">MKTSIIIFFFVALSTLCSAQKPKQSLDYQYYRTDKSYYAFELYKDSSSEDDKLMLNFVSNETYKKIDNIYFREGKTEIKVKFKAREEVVSSDNPELKFYPIIFSSKELENKKIGCNAHIVFKLDNGSILTLPFSICTITEQLQKN</sequence>
<keyword evidence="1" id="KW-0732">Signal</keyword>